<name>A0AAU8DQB5_9ACTN</name>
<dbReference type="GO" id="GO:0047840">
    <property type="term" value="F:dCTP diphosphatase activity"/>
    <property type="evidence" value="ECO:0007669"/>
    <property type="project" value="TreeGrafter"/>
</dbReference>
<sequence>MPEPQPHLDYDALHADIRGFADERDWRQFHDPKSLLIAMMGEVGEVSELIQWLPAAEAGALVTAEPLAGRMRAELADVFIYLIQLADACDVDLITAGAEKLAANARKYPAETVRGAAPERPGAH</sequence>
<dbReference type="InterPro" id="IPR025984">
    <property type="entry name" value="DCTPP"/>
</dbReference>
<dbReference type="EMBL" id="CP159218">
    <property type="protein sequence ID" value="XCG63928.1"/>
    <property type="molecule type" value="Genomic_DNA"/>
</dbReference>
<dbReference type="GO" id="GO:0006253">
    <property type="term" value="P:dCTP catabolic process"/>
    <property type="evidence" value="ECO:0007669"/>
    <property type="project" value="TreeGrafter"/>
</dbReference>
<accession>A0AAU8DQB5</accession>
<dbReference type="RefSeq" id="WP_353649543.1">
    <property type="nucleotide sequence ID" value="NZ_CP159218.1"/>
</dbReference>
<dbReference type="InterPro" id="IPR052555">
    <property type="entry name" value="dCTP_Pyrophosphatase"/>
</dbReference>
<proteinExistence type="predicted"/>
<dbReference type="SUPFAM" id="SSF101386">
    <property type="entry name" value="all-alpha NTP pyrophosphatases"/>
    <property type="match status" value="1"/>
</dbReference>
<gene>
    <name evidence="1" type="ORF">ABLG96_00840</name>
</gene>
<dbReference type="GO" id="GO:0005829">
    <property type="term" value="C:cytosol"/>
    <property type="evidence" value="ECO:0007669"/>
    <property type="project" value="TreeGrafter"/>
</dbReference>
<dbReference type="CDD" id="cd11537">
    <property type="entry name" value="NTP-PPase_RS21-C6_like"/>
    <property type="match status" value="1"/>
</dbReference>
<protein>
    <submittedName>
        <fullName evidence="1">Nucleotide pyrophosphohydrolase</fullName>
    </submittedName>
</protein>
<evidence type="ECO:0000313" key="1">
    <source>
        <dbReference type="EMBL" id="XCG63928.1"/>
    </source>
</evidence>
<dbReference type="AlphaFoldDB" id="A0AAU8DQB5"/>
<dbReference type="PANTHER" id="PTHR46523:SF1">
    <property type="entry name" value="DCTP PYROPHOSPHATASE 1"/>
    <property type="match status" value="1"/>
</dbReference>
<reference evidence="1" key="1">
    <citation type="submission" date="2024-05" db="EMBL/GenBank/DDBJ databases">
        <authorList>
            <person name="Cai S.Y."/>
            <person name="Jin L.M."/>
            <person name="Li H.R."/>
        </authorList>
    </citation>
    <scope>NUCLEOTIDE SEQUENCE</scope>
    <source>
        <strain evidence="1">A5-74</strain>
    </source>
</reference>
<organism evidence="1">
    <name type="scientific">Nakamurella sp. A5-74</name>
    <dbReference type="NCBI Taxonomy" id="3158264"/>
    <lineage>
        <taxon>Bacteria</taxon>
        <taxon>Bacillati</taxon>
        <taxon>Actinomycetota</taxon>
        <taxon>Actinomycetes</taxon>
        <taxon>Nakamurellales</taxon>
        <taxon>Nakamurellaceae</taxon>
        <taxon>Nakamurella</taxon>
    </lineage>
</organism>
<dbReference type="GO" id="GO:0042262">
    <property type="term" value="P:DNA protection"/>
    <property type="evidence" value="ECO:0007669"/>
    <property type="project" value="TreeGrafter"/>
</dbReference>
<dbReference type="PIRSF" id="PIRSF029826">
    <property type="entry name" value="UCP029826_pph"/>
    <property type="match status" value="1"/>
</dbReference>
<dbReference type="PANTHER" id="PTHR46523">
    <property type="entry name" value="DCTP PYROPHOSPHATASE 1"/>
    <property type="match status" value="1"/>
</dbReference>
<dbReference type="Gene3D" id="1.10.287.1080">
    <property type="entry name" value="MazG-like"/>
    <property type="match status" value="1"/>
</dbReference>